<dbReference type="GO" id="GO:0031966">
    <property type="term" value="C:mitochondrial membrane"/>
    <property type="evidence" value="ECO:0007669"/>
    <property type="project" value="UniProtKB-SubCell"/>
</dbReference>
<evidence type="ECO:0000256" key="1">
    <source>
        <dbReference type="ARBA" id="ARBA00004141"/>
    </source>
</evidence>
<dbReference type="PROSITE" id="PS00440">
    <property type="entry name" value="ACYLTRANSF_C_2"/>
    <property type="match status" value="1"/>
</dbReference>
<dbReference type="GO" id="GO:0006635">
    <property type="term" value="P:fatty acid beta-oxidation"/>
    <property type="evidence" value="ECO:0007669"/>
    <property type="project" value="UniProtKB-UniPathway"/>
</dbReference>
<feature type="region of interest" description="Disordered" evidence="18">
    <location>
        <begin position="684"/>
        <end position="713"/>
    </location>
</feature>
<evidence type="ECO:0000256" key="15">
    <source>
        <dbReference type="ARBA" id="ARBA00048480"/>
    </source>
</evidence>
<feature type="active site" description="Proton acceptor" evidence="16">
    <location>
        <position position="472"/>
    </location>
</feature>
<evidence type="ECO:0000313" key="22">
    <source>
        <dbReference type="EMBL" id="OQV22485.1"/>
    </source>
</evidence>
<feature type="domain" description="Carnitine O-palmitoyltransferase N-terminal" evidence="21">
    <location>
        <begin position="1"/>
        <end position="47"/>
    </location>
</feature>
<evidence type="ECO:0000256" key="14">
    <source>
        <dbReference type="ARBA" id="ARBA00023315"/>
    </source>
</evidence>
<feature type="domain" description="Choline/carnitine acyltransferase" evidence="20">
    <location>
        <begin position="175"/>
        <end position="755"/>
    </location>
</feature>
<evidence type="ECO:0000259" key="20">
    <source>
        <dbReference type="Pfam" id="PF00755"/>
    </source>
</evidence>
<dbReference type="Proteomes" id="UP000192578">
    <property type="component" value="Unassembled WGS sequence"/>
</dbReference>
<dbReference type="PANTHER" id="PTHR22589:SF31">
    <property type="entry name" value="CARNITINE O-PALMITOYLTRANSFERASE"/>
    <property type="match status" value="1"/>
</dbReference>
<comment type="similarity">
    <text evidence="4 17">Belongs to the carnitine/choline acetyltransferase family.</text>
</comment>
<dbReference type="Gene3D" id="6.10.250.1760">
    <property type="match status" value="1"/>
</dbReference>
<keyword evidence="12" id="KW-0496">Mitochondrion</keyword>
<accession>A0A1W0X4Q7</accession>
<keyword evidence="8 19" id="KW-0812">Transmembrane</keyword>
<dbReference type="OrthoDB" id="240216at2759"/>
<comment type="caution">
    <text evidence="22">The sequence shown here is derived from an EMBL/GenBank/DDBJ whole genome shotgun (WGS) entry which is preliminary data.</text>
</comment>
<dbReference type="InterPro" id="IPR042231">
    <property type="entry name" value="Cho/carn_acyl_trans_2"/>
</dbReference>
<dbReference type="FunFam" id="3.30.559.10:FF:000042">
    <property type="entry name" value="Carnitine Palmitoyl Transferase"/>
    <property type="match status" value="1"/>
</dbReference>
<evidence type="ECO:0000256" key="7">
    <source>
        <dbReference type="ARBA" id="ARBA00022679"/>
    </source>
</evidence>
<dbReference type="Pfam" id="PF00755">
    <property type="entry name" value="Carn_acyltransf"/>
    <property type="match status" value="1"/>
</dbReference>
<protein>
    <recommendedName>
        <fullName evidence="5">carnitine O-palmitoyltransferase</fullName>
        <ecNumber evidence="5">2.3.1.21</ecNumber>
    </recommendedName>
</protein>
<dbReference type="EMBL" id="MTYJ01000017">
    <property type="protein sequence ID" value="OQV22485.1"/>
    <property type="molecule type" value="Genomic_DNA"/>
</dbReference>
<dbReference type="InterPro" id="IPR023213">
    <property type="entry name" value="CAT-like_dom_sf"/>
</dbReference>
<evidence type="ECO:0000256" key="13">
    <source>
        <dbReference type="ARBA" id="ARBA00023136"/>
    </source>
</evidence>
<dbReference type="FunFam" id="3.30.559.70:FF:000001">
    <property type="entry name" value="Carnitine O-palmitoyltransferase 1, liver isoform"/>
    <property type="match status" value="1"/>
</dbReference>
<evidence type="ECO:0000256" key="2">
    <source>
        <dbReference type="ARBA" id="ARBA00004325"/>
    </source>
</evidence>
<keyword evidence="6" id="KW-0813">Transport</keyword>
<sequence>MAEAKLAVAFSFNVSHEGLRVDYDKELVRELMHTAKRSWRYRFIRFWNNIKNVVFPFTVPSLMALIVLTSALTVTDYWDPTFGFARKLTAFLPWRYLNPREALIASSLTISTTTWATFIFFVRWITQLLLNYRGVLYERRGRYSWKTKAWFMAVKLLQGSKKPQLYDYQGMMPILPLPSLKETMRRYLRSVRPLLDDSNYDRMTALATDFQKGVGRKFQRYLYFKHMISSNYVSDWWEEYVYLRSRSPIMINSNFYAMDALLFRGTRIQAARAANLTHALLTFRRMIHRQDVTPLLLDKTIPLCSWQYHRTFDTCRVPGIETDKVVHFHNSSHIVVLSKGRFYKVPTHGRGRLLNPKELELQFERILQDNSTPQPGEDLLAALTAGERKAWAEVRNMYFARGTNRLSLETIERAAFFVALDDEEFSYDENDSNKLDDYCQWLLHGNGKNRWYDKSFTMVVLKNGKSGLNVEHSWADAPVVGHAWEWAITEDLGFMGYEADGHTKGVVELSPTPPQRLSWEISEECMRAIDTSYTLAKSLCEDVDLRVLMFKDYGKGFMKTCKVSPDAYIQLALQLAYRRDAGKFNLTYEASMTRLFREGRTETVRPCTVESCAFVTAMLDESVTNLERQRLLRVSCDVHQTAYLDCMSGKGIDRHLFCLYVVSRYLEIESPFLKEVLSEPWRLSTSQTPQTQTGRTDVSKHPEQISPGGGFGPVADDGYGVSYIISGEDIIFFHISSKLSSPETDSNRFRDRIHQALLDIKAIFSA</sequence>
<evidence type="ECO:0000256" key="5">
    <source>
        <dbReference type="ARBA" id="ARBA00013243"/>
    </source>
</evidence>
<dbReference type="PANTHER" id="PTHR22589">
    <property type="entry name" value="CARNITINE O-ACYLTRANSFERASE"/>
    <property type="match status" value="1"/>
</dbReference>
<evidence type="ECO:0000256" key="3">
    <source>
        <dbReference type="ARBA" id="ARBA00005005"/>
    </source>
</evidence>
<evidence type="ECO:0000256" key="17">
    <source>
        <dbReference type="RuleBase" id="RU003801"/>
    </source>
</evidence>
<evidence type="ECO:0000256" key="9">
    <source>
        <dbReference type="ARBA" id="ARBA00022832"/>
    </source>
</evidence>
<name>A0A1W0X4Q7_HYPEX</name>
<dbReference type="GO" id="GO:0004095">
    <property type="term" value="F:carnitine O-palmitoyltransferase activity"/>
    <property type="evidence" value="ECO:0007669"/>
    <property type="project" value="UniProtKB-EC"/>
</dbReference>
<evidence type="ECO:0000256" key="8">
    <source>
        <dbReference type="ARBA" id="ARBA00022692"/>
    </source>
</evidence>
<evidence type="ECO:0000259" key="21">
    <source>
        <dbReference type="Pfam" id="PF16484"/>
    </source>
</evidence>
<evidence type="ECO:0000256" key="6">
    <source>
        <dbReference type="ARBA" id="ARBA00022448"/>
    </source>
</evidence>
<evidence type="ECO:0000256" key="19">
    <source>
        <dbReference type="SAM" id="Phobius"/>
    </source>
</evidence>
<dbReference type="Pfam" id="PF16484">
    <property type="entry name" value="CPT_N"/>
    <property type="match status" value="1"/>
</dbReference>
<dbReference type="InterPro" id="IPR039551">
    <property type="entry name" value="Cho/carn_acyl_trans"/>
</dbReference>
<feature type="transmembrane region" description="Helical" evidence="19">
    <location>
        <begin position="53"/>
        <end position="74"/>
    </location>
</feature>
<dbReference type="InterPro" id="IPR032476">
    <property type="entry name" value="CPT_N"/>
</dbReference>
<dbReference type="AlphaFoldDB" id="A0A1W0X4Q7"/>
<gene>
    <name evidence="22" type="ORF">BV898_03660</name>
</gene>
<evidence type="ECO:0000256" key="12">
    <source>
        <dbReference type="ARBA" id="ARBA00023128"/>
    </source>
</evidence>
<keyword evidence="13 19" id="KW-0472">Membrane</keyword>
<keyword evidence="11" id="KW-0443">Lipid metabolism</keyword>
<dbReference type="UniPathway" id="UPA00659"/>
<dbReference type="Gene3D" id="3.30.559.70">
    <property type="entry name" value="Choline/Carnitine o-acyltransferase, domain 2"/>
    <property type="match status" value="1"/>
</dbReference>
<comment type="subcellular location">
    <subcellularLocation>
        <location evidence="1">Membrane</location>
        <topology evidence="1">Multi-pass membrane protein</topology>
    </subcellularLocation>
    <subcellularLocation>
        <location evidence="2">Mitochondrion membrane</location>
    </subcellularLocation>
</comment>
<organism evidence="22 23">
    <name type="scientific">Hypsibius exemplaris</name>
    <name type="common">Freshwater tardigrade</name>
    <dbReference type="NCBI Taxonomy" id="2072580"/>
    <lineage>
        <taxon>Eukaryota</taxon>
        <taxon>Metazoa</taxon>
        <taxon>Ecdysozoa</taxon>
        <taxon>Tardigrada</taxon>
        <taxon>Eutardigrada</taxon>
        <taxon>Parachela</taxon>
        <taxon>Hypsibioidea</taxon>
        <taxon>Hypsibiidae</taxon>
        <taxon>Hypsibius</taxon>
    </lineage>
</organism>
<evidence type="ECO:0000256" key="10">
    <source>
        <dbReference type="ARBA" id="ARBA00022989"/>
    </source>
</evidence>
<evidence type="ECO:0000256" key="11">
    <source>
        <dbReference type="ARBA" id="ARBA00023098"/>
    </source>
</evidence>
<dbReference type="SUPFAM" id="SSF52777">
    <property type="entry name" value="CoA-dependent acyltransferases"/>
    <property type="match status" value="2"/>
</dbReference>
<keyword evidence="23" id="KW-1185">Reference proteome</keyword>
<feature type="compositionally biased region" description="Polar residues" evidence="18">
    <location>
        <begin position="684"/>
        <end position="696"/>
    </location>
</feature>
<reference evidence="23" key="1">
    <citation type="submission" date="2017-01" db="EMBL/GenBank/DDBJ databases">
        <title>Comparative genomics of anhydrobiosis in the tardigrade Hypsibius dujardini.</title>
        <authorList>
            <person name="Yoshida Y."/>
            <person name="Koutsovoulos G."/>
            <person name="Laetsch D."/>
            <person name="Stevens L."/>
            <person name="Kumar S."/>
            <person name="Horikawa D."/>
            <person name="Ishino K."/>
            <person name="Komine S."/>
            <person name="Tomita M."/>
            <person name="Blaxter M."/>
            <person name="Arakawa K."/>
        </authorList>
    </citation>
    <scope>NUCLEOTIDE SEQUENCE [LARGE SCALE GENOMIC DNA]</scope>
    <source>
        <strain evidence="23">Z151</strain>
    </source>
</reference>
<evidence type="ECO:0000313" key="23">
    <source>
        <dbReference type="Proteomes" id="UP000192578"/>
    </source>
</evidence>
<evidence type="ECO:0000256" key="18">
    <source>
        <dbReference type="SAM" id="MobiDB-lite"/>
    </source>
</evidence>
<dbReference type="GO" id="GO:0009437">
    <property type="term" value="P:carnitine metabolic process"/>
    <property type="evidence" value="ECO:0007669"/>
    <property type="project" value="TreeGrafter"/>
</dbReference>
<comment type="catalytic activity">
    <reaction evidence="15">
        <text>(R)-carnitine + hexadecanoyl-CoA = O-hexadecanoyl-(R)-carnitine + CoA</text>
        <dbReference type="Rhea" id="RHEA:12661"/>
        <dbReference type="ChEBI" id="CHEBI:16347"/>
        <dbReference type="ChEBI" id="CHEBI:17490"/>
        <dbReference type="ChEBI" id="CHEBI:57287"/>
        <dbReference type="ChEBI" id="CHEBI:57379"/>
        <dbReference type="EC" id="2.3.1.21"/>
    </reaction>
    <physiologicalReaction direction="left-to-right" evidence="15">
        <dbReference type="Rhea" id="RHEA:12662"/>
    </physiologicalReaction>
</comment>
<dbReference type="Gene3D" id="3.30.559.10">
    <property type="entry name" value="Chloramphenicol acetyltransferase-like domain"/>
    <property type="match status" value="1"/>
</dbReference>
<keyword evidence="7 17" id="KW-0808">Transferase</keyword>
<keyword evidence="9" id="KW-0276">Fatty acid metabolism</keyword>
<evidence type="ECO:0000256" key="4">
    <source>
        <dbReference type="ARBA" id="ARBA00005232"/>
    </source>
</evidence>
<proteinExistence type="inferred from homology"/>
<keyword evidence="14 17" id="KW-0012">Acyltransferase</keyword>
<dbReference type="EC" id="2.3.1.21" evidence="5"/>
<evidence type="ECO:0000256" key="16">
    <source>
        <dbReference type="PIRSR" id="PIRSR600542-1"/>
    </source>
</evidence>
<comment type="pathway">
    <text evidence="3">Lipid metabolism; fatty acid beta-oxidation.</text>
</comment>
<dbReference type="InterPro" id="IPR000542">
    <property type="entry name" value="Carn_acyl_trans"/>
</dbReference>
<keyword evidence="10 19" id="KW-1133">Transmembrane helix</keyword>